<evidence type="ECO:0000313" key="2">
    <source>
        <dbReference type="EMBL" id="ACV50066.1"/>
    </source>
</evidence>
<evidence type="ECO:0000256" key="1">
    <source>
        <dbReference type="SAM" id="MobiDB-lite"/>
    </source>
</evidence>
<protein>
    <submittedName>
        <fullName evidence="2">Uncharacterized protein</fullName>
    </submittedName>
</protein>
<feature type="region of interest" description="Disordered" evidence="1">
    <location>
        <begin position="23"/>
        <end position="120"/>
    </location>
</feature>
<feature type="compositionally biased region" description="Basic and acidic residues" evidence="1">
    <location>
        <begin position="68"/>
        <end position="81"/>
    </location>
</feature>
<keyword evidence="3" id="KW-1185">Reference proteome</keyword>
<dbReference type="GeneID" id="8683990"/>
<organismHost>
    <name type="scientific">Delftia acidovorans</name>
    <name type="common">Pseudomonas acidovorans</name>
    <name type="synonym">Comamonas acidovorans</name>
    <dbReference type="NCBI Taxonomy" id="80866"/>
</organismHost>
<dbReference type="Proteomes" id="UP000008986">
    <property type="component" value="Segment"/>
</dbReference>
<proteinExistence type="predicted"/>
<feature type="compositionally biased region" description="Basic and acidic residues" evidence="1">
    <location>
        <begin position="110"/>
        <end position="120"/>
    </location>
</feature>
<name>C9DG15_BPW14</name>
<accession>C9DG15</accession>
<gene>
    <name evidence="2" type="primary">44</name>
</gene>
<reference evidence="3" key="1">
    <citation type="submission" date="2009-07" db="EMBL/GenBank/DDBJ databases">
        <authorList>
            <person name="Kropinski A.M."/>
            <person name="Villegas A."/>
            <person name="Lingohr E.J."/>
        </authorList>
    </citation>
    <scope>NUCLEOTIDE SEQUENCE [LARGE SCALE GENOMIC DNA]</scope>
</reference>
<evidence type="ECO:0000313" key="3">
    <source>
        <dbReference type="Proteomes" id="UP000008986"/>
    </source>
</evidence>
<dbReference type="RefSeq" id="YP_003358898.1">
    <property type="nucleotide sequence ID" value="NC_013697.1"/>
</dbReference>
<organism evidence="2 3">
    <name type="scientific">Delftia phage PhiW-14</name>
    <name type="common">Deftia acidovorans bacteriophage phiW-14</name>
    <dbReference type="NCBI Taxonomy" id="665032"/>
    <lineage>
        <taxon>Viruses</taxon>
        <taxon>Duplodnaviria</taxon>
        <taxon>Heunggongvirae</taxon>
        <taxon>Uroviricota</taxon>
        <taxon>Caudoviricetes</taxon>
        <taxon>Ionavirus</taxon>
        <taxon>Ionavirus W14</taxon>
    </lineage>
</organism>
<dbReference type="EMBL" id="GQ357915">
    <property type="protein sequence ID" value="ACV50066.1"/>
    <property type="molecule type" value="Genomic_DNA"/>
</dbReference>
<sequence>MNMFKTEGFGALFAKKLTESANKDLVGKGNPNGTPNGVADTAGIGDKTKKSEANPLGAGSPNPNKGEGLPDKRAPDPKDANGKGSPNGTPNGTKGGPKIDGAPASNGQPDAKKENDNCEFADKKGKVNEALKETLAESILNAFRVGLHEAADTPEVKKLKAEIKKINQQMDVINDKMQANSRKHGDTELSGDRAAVSASNAEMQKLKTDHKALVAKLKPLETKVRSMTGKFKID</sequence>
<dbReference type="KEGG" id="vg:8683990"/>